<name>A0A241VIT9_9GAMM</name>
<reference evidence="9 10" key="1">
    <citation type="submission" date="2020-04" db="EMBL/GenBank/DDBJ databases">
        <title>Acinetobacter Taxon 24.</title>
        <authorList>
            <person name="Nemec A."/>
            <person name="Radolfova-Krizova L."/>
            <person name="Higgins P.G."/>
            <person name="Spanelova P."/>
        </authorList>
    </citation>
    <scope>NUCLEOTIDE SEQUENCE [LARGE SCALE GENOMIC DNA]</scope>
    <source>
        <strain evidence="9 10">ANC 5380</strain>
    </source>
</reference>
<evidence type="ECO:0000256" key="2">
    <source>
        <dbReference type="ARBA" id="ARBA00004442"/>
    </source>
</evidence>
<dbReference type="AlphaFoldDB" id="A0A241VIT9"/>
<feature type="domain" description="Trimeric autotransporter adhesin YadA-like C-terminal membrane anchor" evidence="8">
    <location>
        <begin position="44"/>
        <end position="103"/>
    </location>
</feature>
<dbReference type="Gene3D" id="3.30.1300.30">
    <property type="entry name" value="GSPII I/J protein-like"/>
    <property type="match status" value="1"/>
</dbReference>
<dbReference type="SUPFAM" id="SSF54523">
    <property type="entry name" value="Pili subunits"/>
    <property type="match status" value="1"/>
</dbReference>
<keyword evidence="3" id="KW-1134">Transmembrane beta strand</keyword>
<dbReference type="InterPro" id="IPR005594">
    <property type="entry name" value="YadA_C"/>
</dbReference>
<evidence type="ECO:0000313" key="10">
    <source>
        <dbReference type="Proteomes" id="UP000569202"/>
    </source>
</evidence>
<dbReference type="InterPro" id="IPR045584">
    <property type="entry name" value="Pilin-like"/>
</dbReference>
<keyword evidence="4" id="KW-0812">Transmembrane</keyword>
<dbReference type="GO" id="GO:0009986">
    <property type="term" value="C:cell surface"/>
    <property type="evidence" value="ECO:0007669"/>
    <property type="project" value="UniProtKB-SubCell"/>
</dbReference>
<dbReference type="Pfam" id="PF03895">
    <property type="entry name" value="YadA_anchor"/>
    <property type="match status" value="1"/>
</dbReference>
<proteinExistence type="predicted"/>
<organism evidence="9 10">
    <name type="scientific">Acinetobacter terrae</name>
    <dbReference type="NCBI Taxonomy" id="2731247"/>
    <lineage>
        <taxon>Bacteria</taxon>
        <taxon>Pseudomonadati</taxon>
        <taxon>Pseudomonadota</taxon>
        <taxon>Gammaproteobacteria</taxon>
        <taxon>Moraxellales</taxon>
        <taxon>Moraxellaceae</taxon>
        <taxon>Acinetobacter</taxon>
        <taxon>Acinetobacter Taxon 24</taxon>
    </lineage>
</organism>
<sequence>MQLILKRIQRNIARTNERLEGVSETVVGHTAQIKENTASIASLQPTVAGRTSMGMAMGFNGGESTIPIGIVHNFMQDKASVKVGTSYNSQDKASGGVGFGWTFN</sequence>
<evidence type="ECO:0000259" key="8">
    <source>
        <dbReference type="Pfam" id="PF03895"/>
    </source>
</evidence>
<gene>
    <name evidence="9" type="ORF">HLH17_06965</name>
</gene>
<evidence type="ECO:0000256" key="4">
    <source>
        <dbReference type="ARBA" id="ARBA00022692"/>
    </source>
</evidence>
<comment type="caution">
    <text evidence="9">The sequence shown here is derived from an EMBL/GenBank/DDBJ whole genome shotgun (WGS) entry which is preliminary data.</text>
</comment>
<protein>
    <submittedName>
        <fullName evidence="9">YadA C-terminal domain-containing protein</fullName>
    </submittedName>
</protein>
<keyword evidence="5" id="KW-0732">Signal</keyword>
<evidence type="ECO:0000256" key="7">
    <source>
        <dbReference type="ARBA" id="ARBA00023237"/>
    </source>
</evidence>
<comment type="subcellular location">
    <subcellularLocation>
        <location evidence="2">Cell outer membrane</location>
    </subcellularLocation>
    <subcellularLocation>
        <location evidence="1">Cell surface</location>
    </subcellularLocation>
</comment>
<accession>A0A7Y2REU4</accession>
<evidence type="ECO:0000256" key="3">
    <source>
        <dbReference type="ARBA" id="ARBA00022452"/>
    </source>
</evidence>
<keyword evidence="6" id="KW-0472">Membrane</keyword>
<dbReference type="STRING" id="1977878.B9T23_06980"/>
<evidence type="ECO:0000256" key="5">
    <source>
        <dbReference type="ARBA" id="ARBA00022729"/>
    </source>
</evidence>
<keyword evidence="7" id="KW-0998">Cell outer membrane</keyword>
<dbReference type="GO" id="GO:0009279">
    <property type="term" value="C:cell outer membrane"/>
    <property type="evidence" value="ECO:0007669"/>
    <property type="project" value="UniProtKB-SubCell"/>
</dbReference>
<dbReference type="Proteomes" id="UP000569202">
    <property type="component" value="Unassembled WGS sequence"/>
</dbReference>
<accession>A0A241VIT9</accession>
<evidence type="ECO:0000256" key="6">
    <source>
        <dbReference type="ARBA" id="ARBA00023136"/>
    </source>
</evidence>
<evidence type="ECO:0000313" key="9">
    <source>
        <dbReference type="EMBL" id="NNH77412.1"/>
    </source>
</evidence>
<dbReference type="RefSeq" id="WP_086193564.1">
    <property type="nucleotide sequence ID" value="NZ_JABERL010000020.1"/>
</dbReference>
<dbReference type="EMBL" id="JABERL010000020">
    <property type="protein sequence ID" value="NNH77412.1"/>
    <property type="molecule type" value="Genomic_DNA"/>
</dbReference>
<evidence type="ECO:0000256" key="1">
    <source>
        <dbReference type="ARBA" id="ARBA00004241"/>
    </source>
</evidence>